<evidence type="ECO:0000313" key="3">
    <source>
        <dbReference type="EMBL" id="ETN39268.1"/>
    </source>
</evidence>
<feature type="region of interest" description="Disordered" evidence="1">
    <location>
        <begin position="58"/>
        <end position="109"/>
    </location>
</feature>
<name>W2RU21_CYPE1</name>
<accession>W2RU21</accession>
<evidence type="ECO:0000313" key="4">
    <source>
        <dbReference type="Proteomes" id="UP000030752"/>
    </source>
</evidence>
<dbReference type="VEuPathDB" id="FungiDB:HMPREF1541_05491"/>
<keyword evidence="2" id="KW-1133">Transmembrane helix</keyword>
<proteinExistence type="predicted"/>
<keyword evidence="4" id="KW-1185">Reference proteome</keyword>
<keyword evidence="2" id="KW-0472">Membrane</keyword>
<dbReference type="EMBL" id="KB822721">
    <property type="protein sequence ID" value="ETN39268.1"/>
    <property type="molecule type" value="Genomic_DNA"/>
</dbReference>
<protein>
    <submittedName>
        <fullName evidence="3">Uncharacterized protein</fullName>
    </submittedName>
</protein>
<evidence type="ECO:0000256" key="1">
    <source>
        <dbReference type="SAM" id="MobiDB-lite"/>
    </source>
</evidence>
<feature type="compositionally biased region" description="Low complexity" evidence="1">
    <location>
        <begin position="86"/>
        <end position="95"/>
    </location>
</feature>
<keyword evidence="2" id="KW-0812">Transmembrane</keyword>
<dbReference type="GeneID" id="19972830"/>
<feature type="transmembrane region" description="Helical" evidence="2">
    <location>
        <begin position="6"/>
        <end position="29"/>
    </location>
</feature>
<dbReference type="STRING" id="1220924.W2RU21"/>
<dbReference type="InParanoid" id="W2RU21"/>
<evidence type="ECO:0000256" key="2">
    <source>
        <dbReference type="SAM" id="Phobius"/>
    </source>
</evidence>
<dbReference type="RefSeq" id="XP_008718053.1">
    <property type="nucleotide sequence ID" value="XM_008719831.1"/>
</dbReference>
<dbReference type="OrthoDB" id="4117870at2759"/>
<dbReference type="Proteomes" id="UP000030752">
    <property type="component" value="Unassembled WGS sequence"/>
</dbReference>
<dbReference type="AlphaFoldDB" id="W2RU21"/>
<organism evidence="3 4">
    <name type="scientific">Cyphellophora europaea (strain CBS 101466)</name>
    <name type="common">Phialophora europaea</name>
    <dbReference type="NCBI Taxonomy" id="1220924"/>
    <lineage>
        <taxon>Eukaryota</taxon>
        <taxon>Fungi</taxon>
        <taxon>Dikarya</taxon>
        <taxon>Ascomycota</taxon>
        <taxon>Pezizomycotina</taxon>
        <taxon>Eurotiomycetes</taxon>
        <taxon>Chaetothyriomycetidae</taxon>
        <taxon>Chaetothyriales</taxon>
        <taxon>Cyphellophoraceae</taxon>
        <taxon>Cyphellophora</taxon>
    </lineage>
</organism>
<sequence length="109" mass="11708">MGLSKAAIIPIASLSAIVGVSILFILWWFPRTWTKGNEDERRIIDAERQTRDAYLARVRAEQQQQQQAAGVNRPEDGSGDGEDGKPPVYVPAAAAGPPPGYRPPVAGLG</sequence>
<reference evidence="3 4" key="1">
    <citation type="submission" date="2013-03" db="EMBL/GenBank/DDBJ databases">
        <title>The Genome Sequence of Phialophora europaea CBS 101466.</title>
        <authorList>
            <consortium name="The Broad Institute Genomics Platform"/>
            <person name="Cuomo C."/>
            <person name="de Hoog S."/>
            <person name="Gorbushina A."/>
            <person name="Walker B."/>
            <person name="Young S.K."/>
            <person name="Zeng Q."/>
            <person name="Gargeya S."/>
            <person name="Fitzgerald M."/>
            <person name="Haas B."/>
            <person name="Abouelleil A."/>
            <person name="Allen A.W."/>
            <person name="Alvarado L."/>
            <person name="Arachchi H.M."/>
            <person name="Berlin A.M."/>
            <person name="Chapman S.B."/>
            <person name="Gainer-Dewar J."/>
            <person name="Goldberg J."/>
            <person name="Griggs A."/>
            <person name="Gujja S."/>
            <person name="Hansen M."/>
            <person name="Howarth C."/>
            <person name="Imamovic A."/>
            <person name="Ireland A."/>
            <person name="Larimer J."/>
            <person name="McCowan C."/>
            <person name="Murphy C."/>
            <person name="Pearson M."/>
            <person name="Poon T.W."/>
            <person name="Priest M."/>
            <person name="Roberts A."/>
            <person name="Saif S."/>
            <person name="Shea T."/>
            <person name="Sisk P."/>
            <person name="Sykes S."/>
            <person name="Wortman J."/>
            <person name="Nusbaum C."/>
            <person name="Birren B."/>
        </authorList>
    </citation>
    <scope>NUCLEOTIDE SEQUENCE [LARGE SCALE GENOMIC DNA]</scope>
    <source>
        <strain evidence="3 4">CBS 101466</strain>
    </source>
</reference>
<dbReference type="HOGENOM" id="CLU_2183841_0_0_1"/>
<gene>
    <name evidence="3" type="ORF">HMPREF1541_05491</name>
</gene>